<proteinExistence type="predicted"/>
<dbReference type="Pfam" id="PF13560">
    <property type="entry name" value="HTH_31"/>
    <property type="match status" value="1"/>
</dbReference>
<dbReference type="Proteomes" id="UP001501710">
    <property type="component" value="Unassembled WGS sequence"/>
</dbReference>
<name>A0ABP8BYS5_9ACTN</name>
<dbReference type="PROSITE" id="PS50943">
    <property type="entry name" value="HTH_CROC1"/>
    <property type="match status" value="1"/>
</dbReference>
<dbReference type="EMBL" id="BAABAS010000005">
    <property type="protein sequence ID" value="GAA4230601.1"/>
    <property type="molecule type" value="Genomic_DNA"/>
</dbReference>
<comment type="caution">
    <text evidence="2">The sequence shown here is derived from an EMBL/GenBank/DDBJ whole genome shotgun (WGS) entry which is preliminary data.</text>
</comment>
<accession>A0ABP8BYS5</accession>
<dbReference type="InterPro" id="IPR010982">
    <property type="entry name" value="Lambda_DNA-bd_dom_sf"/>
</dbReference>
<evidence type="ECO:0000313" key="3">
    <source>
        <dbReference type="Proteomes" id="UP001501710"/>
    </source>
</evidence>
<dbReference type="CDD" id="cd00093">
    <property type="entry name" value="HTH_XRE"/>
    <property type="match status" value="1"/>
</dbReference>
<dbReference type="RefSeq" id="WP_344894982.1">
    <property type="nucleotide sequence ID" value="NZ_BAABAS010000005.1"/>
</dbReference>
<gene>
    <name evidence="2" type="ORF">GCM10022254_25840</name>
</gene>
<dbReference type="SMART" id="SM00530">
    <property type="entry name" value="HTH_XRE"/>
    <property type="match status" value="1"/>
</dbReference>
<sequence length="421" mass="45406">MTFGQKLTELMAARGLSLRRMAKQVYCDASHVSKIRNGHRYPSEELGKALDAALDAGGELVALIPKRERTKDRNAPLVGMVQESHTPNREDDVRRRAALQVIAAISAGIAVPPQALETALSGIEDAFGNPLDIAEWERLVADYDYQLHSSPAGALIGDLTTDIVAIGELFKRRLPPLQQASLSRVCAALSGLLAIEFGDADDRRSARIAWNSAIKAADASGDQKMQVWTRGRAAQDAFWTGRAPVVVAKLANEAEQIAGGDSSPGLARAYDARAWLAVQECDKANVYARLADVNRTCEQISDSGGTQSVFEYRETQRLWSESFAYVHVGDERAEASLSQARSLYPANALAPHVNLTLMESVSLVRGREVGEGLQLALTALEGQGRTSAGGRLLASSVLSILPPKDRALPEAREIRTITATV</sequence>
<evidence type="ECO:0000259" key="1">
    <source>
        <dbReference type="PROSITE" id="PS50943"/>
    </source>
</evidence>
<keyword evidence="3" id="KW-1185">Reference proteome</keyword>
<feature type="domain" description="HTH cro/C1-type" evidence="1">
    <location>
        <begin position="7"/>
        <end position="60"/>
    </location>
</feature>
<dbReference type="Gene3D" id="1.10.260.40">
    <property type="entry name" value="lambda repressor-like DNA-binding domains"/>
    <property type="match status" value="1"/>
</dbReference>
<organism evidence="2 3">
    <name type="scientific">Actinomadura meridiana</name>
    <dbReference type="NCBI Taxonomy" id="559626"/>
    <lineage>
        <taxon>Bacteria</taxon>
        <taxon>Bacillati</taxon>
        <taxon>Actinomycetota</taxon>
        <taxon>Actinomycetes</taxon>
        <taxon>Streptosporangiales</taxon>
        <taxon>Thermomonosporaceae</taxon>
        <taxon>Actinomadura</taxon>
    </lineage>
</organism>
<dbReference type="SUPFAM" id="SSF47413">
    <property type="entry name" value="lambda repressor-like DNA-binding domains"/>
    <property type="match status" value="1"/>
</dbReference>
<dbReference type="InterPro" id="IPR001387">
    <property type="entry name" value="Cro/C1-type_HTH"/>
</dbReference>
<protein>
    <recommendedName>
        <fullName evidence="1">HTH cro/C1-type domain-containing protein</fullName>
    </recommendedName>
</protein>
<reference evidence="3" key="1">
    <citation type="journal article" date="2019" name="Int. J. Syst. Evol. Microbiol.">
        <title>The Global Catalogue of Microorganisms (GCM) 10K type strain sequencing project: providing services to taxonomists for standard genome sequencing and annotation.</title>
        <authorList>
            <consortium name="The Broad Institute Genomics Platform"/>
            <consortium name="The Broad Institute Genome Sequencing Center for Infectious Disease"/>
            <person name="Wu L."/>
            <person name="Ma J."/>
        </authorList>
    </citation>
    <scope>NUCLEOTIDE SEQUENCE [LARGE SCALE GENOMIC DNA]</scope>
    <source>
        <strain evidence="3">JCM 17440</strain>
    </source>
</reference>
<evidence type="ECO:0000313" key="2">
    <source>
        <dbReference type="EMBL" id="GAA4230601.1"/>
    </source>
</evidence>